<keyword evidence="3" id="KW-1185">Reference proteome</keyword>
<reference evidence="2 3" key="1">
    <citation type="submission" date="2022-12" db="EMBL/GenBank/DDBJ databases">
        <title>Chromosome-scale assembly of the Ensete ventricosum genome.</title>
        <authorList>
            <person name="Dussert Y."/>
            <person name="Stocks J."/>
            <person name="Wendawek A."/>
            <person name="Woldeyes F."/>
            <person name="Nichols R.A."/>
            <person name="Borrell J.S."/>
        </authorList>
    </citation>
    <scope>NUCLEOTIDE SEQUENCE [LARGE SCALE GENOMIC DNA]</scope>
    <source>
        <strain evidence="3">cv. Maze</strain>
        <tissue evidence="2">Seeds</tissue>
    </source>
</reference>
<organism evidence="2 3">
    <name type="scientific">Ensete ventricosum</name>
    <name type="common">Abyssinian banana</name>
    <name type="synonym">Musa ensete</name>
    <dbReference type="NCBI Taxonomy" id="4639"/>
    <lineage>
        <taxon>Eukaryota</taxon>
        <taxon>Viridiplantae</taxon>
        <taxon>Streptophyta</taxon>
        <taxon>Embryophyta</taxon>
        <taxon>Tracheophyta</taxon>
        <taxon>Spermatophyta</taxon>
        <taxon>Magnoliopsida</taxon>
        <taxon>Liliopsida</taxon>
        <taxon>Zingiberales</taxon>
        <taxon>Musaceae</taxon>
        <taxon>Ensete</taxon>
    </lineage>
</organism>
<sequence length="142" mass="15416">MSLPPMGTASTSSFELWVPPVSGGEVRRRFWDGRGSVGGGDGLSCAICDSKQTTPHVDWPKRTWASYDHSVLWCLVFDGKRPSRVAKRSSPTRGSLLPGTGKLPMVSPASPNPQEDVDAAGVCRDEKIDLGKLNEDKCCLWQ</sequence>
<evidence type="ECO:0000256" key="1">
    <source>
        <dbReference type="SAM" id="MobiDB-lite"/>
    </source>
</evidence>
<dbReference type="AlphaFoldDB" id="A0AAV8QTM0"/>
<proteinExistence type="predicted"/>
<protein>
    <submittedName>
        <fullName evidence="2">Uncharacterized protein</fullName>
    </submittedName>
</protein>
<comment type="caution">
    <text evidence="2">The sequence shown here is derived from an EMBL/GenBank/DDBJ whole genome shotgun (WGS) entry which is preliminary data.</text>
</comment>
<accession>A0AAV8QTM0</accession>
<gene>
    <name evidence="2" type="ORF">OPV22_022759</name>
</gene>
<dbReference type="Proteomes" id="UP001222027">
    <property type="component" value="Unassembled WGS sequence"/>
</dbReference>
<feature type="region of interest" description="Disordered" evidence="1">
    <location>
        <begin position="84"/>
        <end position="118"/>
    </location>
</feature>
<evidence type="ECO:0000313" key="3">
    <source>
        <dbReference type="Proteomes" id="UP001222027"/>
    </source>
</evidence>
<evidence type="ECO:0000313" key="2">
    <source>
        <dbReference type="EMBL" id="KAJ8479032.1"/>
    </source>
</evidence>
<name>A0AAV8QTM0_ENSVE</name>
<dbReference type="EMBL" id="JAQQAF010000006">
    <property type="protein sequence ID" value="KAJ8479032.1"/>
    <property type="molecule type" value="Genomic_DNA"/>
</dbReference>